<evidence type="ECO:0000256" key="1">
    <source>
        <dbReference type="SAM" id="Phobius"/>
    </source>
</evidence>
<accession>A0A4U2ZEG5</accession>
<sequence>MTQLQVYKTAFIALLVIFVLSFTYMFSQVDVITTQEITEEQIVEEDGQNYIVLEVESRKLKISEDLLQSLELDKYKEYKISYSYNKLFSKTGKIDSVIPYGKTP</sequence>
<organism evidence="2 3">
    <name type="scientific">Lysinibacillus mangiferihumi</name>
    <dbReference type="NCBI Taxonomy" id="1130819"/>
    <lineage>
        <taxon>Bacteria</taxon>
        <taxon>Bacillati</taxon>
        <taxon>Bacillota</taxon>
        <taxon>Bacilli</taxon>
        <taxon>Bacillales</taxon>
        <taxon>Bacillaceae</taxon>
        <taxon>Lysinibacillus</taxon>
    </lineage>
</organism>
<evidence type="ECO:0000313" key="2">
    <source>
        <dbReference type="EMBL" id="TKI72818.1"/>
    </source>
</evidence>
<dbReference type="EMBL" id="SZPU01000001">
    <property type="protein sequence ID" value="TKI72818.1"/>
    <property type="molecule type" value="Genomic_DNA"/>
</dbReference>
<protein>
    <submittedName>
        <fullName evidence="2">Uncharacterized protein</fullName>
    </submittedName>
</protein>
<keyword evidence="1" id="KW-1133">Transmembrane helix</keyword>
<comment type="caution">
    <text evidence="2">The sequence shown here is derived from an EMBL/GenBank/DDBJ whole genome shotgun (WGS) entry which is preliminary data.</text>
</comment>
<dbReference type="RefSeq" id="WP_107895547.1">
    <property type="nucleotide sequence ID" value="NZ_PYWM01000011.1"/>
</dbReference>
<name>A0A4U2ZEG5_9BACI</name>
<feature type="transmembrane region" description="Helical" evidence="1">
    <location>
        <begin position="6"/>
        <end position="26"/>
    </location>
</feature>
<keyword evidence="1" id="KW-0472">Membrane</keyword>
<reference evidence="2 3" key="1">
    <citation type="submission" date="2019-04" db="EMBL/GenBank/DDBJ databases">
        <title>Lysinibacillus genome sequencing.</title>
        <authorList>
            <person name="Dunlap C."/>
        </authorList>
    </citation>
    <scope>NUCLEOTIDE SEQUENCE [LARGE SCALE GENOMIC DNA]</scope>
    <source>
        <strain evidence="2 3">CCTCC AB 2010389</strain>
    </source>
</reference>
<dbReference type="Proteomes" id="UP000308744">
    <property type="component" value="Unassembled WGS sequence"/>
</dbReference>
<proteinExistence type="predicted"/>
<evidence type="ECO:0000313" key="3">
    <source>
        <dbReference type="Proteomes" id="UP000308744"/>
    </source>
</evidence>
<keyword evidence="3" id="KW-1185">Reference proteome</keyword>
<keyword evidence="1" id="KW-0812">Transmembrane</keyword>
<gene>
    <name evidence="2" type="ORF">FC756_00580</name>
</gene>
<dbReference type="AlphaFoldDB" id="A0A4U2ZEG5"/>